<feature type="region of interest" description="Disordered" evidence="1">
    <location>
        <begin position="1"/>
        <end position="77"/>
    </location>
</feature>
<feature type="compositionally biased region" description="Basic residues" evidence="1">
    <location>
        <begin position="20"/>
        <end position="35"/>
    </location>
</feature>
<dbReference type="AlphaFoldDB" id="A0A2I2FZR8"/>
<name>A0A2I2FZR8_9EURO</name>
<evidence type="ECO:0000313" key="2">
    <source>
        <dbReference type="EMBL" id="PLB46135.1"/>
    </source>
</evidence>
<dbReference type="VEuPathDB" id="FungiDB:P170DRAFT_261798"/>
<accession>A0A2I2FZR8</accession>
<dbReference type="GeneID" id="36550779"/>
<organism evidence="2 3">
    <name type="scientific">Aspergillus steynii IBT 23096</name>
    <dbReference type="NCBI Taxonomy" id="1392250"/>
    <lineage>
        <taxon>Eukaryota</taxon>
        <taxon>Fungi</taxon>
        <taxon>Dikarya</taxon>
        <taxon>Ascomycota</taxon>
        <taxon>Pezizomycotina</taxon>
        <taxon>Eurotiomycetes</taxon>
        <taxon>Eurotiomycetidae</taxon>
        <taxon>Eurotiales</taxon>
        <taxon>Aspergillaceae</taxon>
        <taxon>Aspergillus</taxon>
        <taxon>Aspergillus subgen. Circumdati</taxon>
    </lineage>
</organism>
<feature type="compositionally biased region" description="Polar residues" evidence="1">
    <location>
        <begin position="66"/>
        <end position="77"/>
    </location>
</feature>
<dbReference type="RefSeq" id="XP_024701437.1">
    <property type="nucleotide sequence ID" value="XM_024843080.1"/>
</dbReference>
<gene>
    <name evidence="2" type="ORF">P170DRAFT_261798</name>
</gene>
<reference evidence="2 3" key="1">
    <citation type="submission" date="2016-12" db="EMBL/GenBank/DDBJ databases">
        <title>The genomes of Aspergillus section Nigri reveals drivers in fungal speciation.</title>
        <authorList>
            <consortium name="DOE Joint Genome Institute"/>
            <person name="Vesth T.C."/>
            <person name="Nybo J."/>
            <person name="Theobald S."/>
            <person name="Brandl J."/>
            <person name="Frisvad J.C."/>
            <person name="Nielsen K.F."/>
            <person name="Lyhne E.K."/>
            <person name="Kogle M.E."/>
            <person name="Kuo A."/>
            <person name="Riley R."/>
            <person name="Clum A."/>
            <person name="Nolan M."/>
            <person name="Lipzen A."/>
            <person name="Salamov A."/>
            <person name="Henrissat B."/>
            <person name="Wiebenga A."/>
            <person name="De Vries R.P."/>
            <person name="Grigoriev I.V."/>
            <person name="Mortensen U.H."/>
            <person name="Andersen M.R."/>
            <person name="Baker S.E."/>
        </authorList>
    </citation>
    <scope>NUCLEOTIDE SEQUENCE [LARGE SCALE GENOMIC DNA]</scope>
    <source>
        <strain evidence="2 3">IBT 23096</strain>
    </source>
</reference>
<proteinExistence type="predicted"/>
<dbReference type="Proteomes" id="UP000234275">
    <property type="component" value="Unassembled WGS sequence"/>
</dbReference>
<evidence type="ECO:0000256" key="1">
    <source>
        <dbReference type="SAM" id="MobiDB-lite"/>
    </source>
</evidence>
<protein>
    <submittedName>
        <fullName evidence="2">Uncharacterized protein</fullName>
    </submittedName>
</protein>
<dbReference type="EMBL" id="MSFO01000007">
    <property type="protein sequence ID" value="PLB46135.1"/>
    <property type="molecule type" value="Genomic_DNA"/>
</dbReference>
<evidence type="ECO:0000313" key="3">
    <source>
        <dbReference type="Proteomes" id="UP000234275"/>
    </source>
</evidence>
<sequence length="77" mass="9301">MRSGDYGWSHENANGLRRPREPKKVKRRKKRRKIIMRMEKAQKEKRKIRKERPLRDDQIGVDLSPAGTTQGYLQRER</sequence>
<comment type="caution">
    <text evidence="2">The sequence shown here is derived from an EMBL/GenBank/DDBJ whole genome shotgun (WGS) entry which is preliminary data.</text>
</comment>
<keyword evidence="3" id="KW-1185">Reference proteome</keyword>